<keyword evidence="11" id="KW-0511">Multifunctional enzyme</keyword>
<dbReference type="PROSITE" id="PS00012">
    <property type="entry name" value="PHOSPHOPANTETHEINE"/>
    <property type="match status" value="1"/>
</dbReference>
<dbReference type="GO" id="GO:0006633">
    <property type="term" value="P:fatty acid biosynthetic process"/>
    <property type="evidence" value="ECO:0007669"/>
    <property type="project" value="TreeGrafter"/>
</dbReference>
<dbReference type="GO" id="GO:0004312">
    <property type="term" value="F:fatty acid synthase activity"/>
    <property type="evidence" value="ECO:0007669"/>
    <property type="project" value="TreeGrafter"/>
</dbReference>
<evidence type="ECO:0000256" key="6">
    <source>
        <dbReference type="ARBA" id="ARBA00022857"/>
    </source>
</evidence>
<dbReference type="SUPFAM" id="SSF53335">
    <property type="entry name" value="S-adenosyl-L-methionine-dependent methyltransferases"/>
    <property type="match status" value="1"/>
</dbReference>
<dbReference type="SUPFAM" id="SSF53901">
    <property type="entry name" value="Thiolase-like"/>
    <property type="match status" value="1"/>
</dbReference>
<organism evidence="19 20">
    <name type="scientific">Aspergillus sydowii CBS 593.65</name>
    <dbReference type="NCBI Taxonomy" id="1036612"/>
    <lineage>
        <taxon>Eukaryota</taxon>
        <taxon>Fungi</taxon>
        <taxon>Dikarya</taxon>
        <taxon>Ascomycota</taxon>
        <taxon>Pezizomycotina</taxon>
        <taxon>Eurotiomycetes</taxon>
        <taxon>Eurotiomycetidae</taxon>
        <taxon>Eurotiales</taxon>
        <taxon>Aspergillaceae</taxon>
        <taxon>Aspergillus</taxon>
        <taxon>Aspergillus subgen. Nidulantes</taxon>
    </lineage>
</organism>
<feature type="compositionally biased region" description="Polar residues" evidence="14">
    <location>
        <begin position="138"/>
        <end position="150"/>
    </location>
</feature>
<feature type="compositionally biased region" description="Polar residues" evidence="14">
    <location>
        <begin position="1"/>
        <end position="19"/>
    </location>
</feature>
<evidence type="ECO:0000256" key="10">
    <source>
        <dbReference type="ARBA" id="ARBA00023242"/>
    </source>
</evidence>
<keyword evidence="2" id="KW-0596">Phosphopantetheine</keyword>
<dbReference type="SUPFAM" id="SSF52151">
    <property type="entry name" value="FabD/lysophospholipase-like"/>
    <property type="match status" value="1"/>
</dbReference>
<dbReference type="InterPro" id="IPR049900">
    <property type="entry name" value="PKS_mFAS_DH"/>
</dbReference>
<dbReference type="InterPro" id="IPR013217">
    <property type="entry name" value="Methyltransf_12"/>
</dbReference>
<dbReference type="RefSeq" id="XP_040705379.1">
    <property type="nucleotide sequence ID" value="XM_040844726.1"/>
</dbReference>
<feature type="active site" description="Proton donor; for dehydratase activity" evidence="13">
    <location>
        <position position="2084"/>
    </location>
</feature>
<dbReference type="CDD" id="cd00833">
    <property type="entry name" value="PKS"/>
    <property type="match status" value="1"/>
</dbReference>
<dbReference type="VEuPathDB" id="FungiDB:ASPSYDRAFT_30056"/>
<keyword evidence="8" id="KW-0238">DNA-binding</keyword>
<dbReference type="Gene3D" id="1.10.1200.10">
    <property type="entry name" value="ACP-like"/>
    <property type="match status" value="1"/>
</dbReference>
<dbReference type="Gene3D" id="3.40.50.150">
    <property type="entry name" value="Vaccinia Virus protein VP39"/>
    <property type="match status" value="1"/>
</dbReference>
<feature type="domain" description="Carrier" evidence="16">
    <location>
        <begin position="2202"/>
        <end position="2276"/>
    </location>
</feature>
<evidence type="ECO:0000259" key="16">
    <source>
        <dbReference type="PROSITE" id="PS50075"/>
    </source>
</evidence>
<dbReference type="GO" id="GO:0044550">
    <property type="term" value="P:secondary metabolite biosynthetic process"/>
    <property type="evidence" value="ECO:0007669"/>
    <property type="project" value="UniProtKB-ARBA"/>
</dbReference>
<dbReference type="CDD" id="cd12148">
    <property type="entry name" value="fungal_TF_MHR"/>
    <property type="match status" value="1"/>
</dbReference>
<dbReference type="InterPro" id="IPR042104">
    <property type="entry name" value="PKS_dehydratase_sf"/>
</dbReference>
<keyword evidence="12" id="KW-0012">Acyltransferase</keyword>
<dbReference type="InterPro" id="IPR020841">
    <property type="entry name" value="PKS_Beta-ketoAc_synthase_dom"/>
</dbReference>
<dbReference type="SMART" id="SM00827">
    <property type="entry name" value="PKS_AT"/>
    <property type="match status" value="1"/>
</dbReference>
<keyword evidence="7" id="KW-0805">Transcription regulation</keyword>
<feature type="region of interest" description="N-terminal hotdog fold" evidence="13">
    <location>
        <begin position="1869"/>
        <end position="2000"/>
    </location>
</feature>
<evidence type="ECO:0000256" key="5">
    <source>
        <dbReference type="ARBA" id="ARBA00022723"/>
    </source>
</evidence>
<dbReference type="GO" id="GO:0000981">
    <property type="term" value="F:DNA-binding transcription factor activity, RNA polymerase II-specific"/>
    <property type="evidence" value="ECO:0007669"/>
    <property type="project" value="InterPro"/>
</dbReference>
<dbReference type="SUPFAM" id="SSF55048">
    <property type="entry name" value="Probable ACP-binding domain of malonyl-CoA ACP transacylase"/>
    <property type="match status" value="1"/>
</dbReference>
<dbReference type="InterPro" id="IPR050091">
    <property type="entry name" value="PKS_NRPS_Biosynth_Enz"/>
</dbReference>
<evidence type="ECO:0000259" key="18">
    <source>
        <dbReference type="PROSITE" id="PS52019"/>
    </source>
</evidence>
<sequence>MKSGTVSSTSPNGHSSRQRPGSACDECRRRKVRCDRQRPQCQVCYEIGLECKISTTRLPRGPRKGQLRTLRARIGRLLLVRSSKTLAERVAALERCLAERHPGIDRQVNGLLEGADLEYETEEDAIRDQARSRDCTESPKSGTGTKSPQSPGLPRPGLVTELMRADLDQLYFDRVHPFAPILQRWRYHIWSKEQNKSEAQSCLQYAMWTIAASLSAQFRALRDPLYQETRRILDTLDSQNPGTDASAGIEQAQAWVLICIYEYMQISSLQAWMSAGRCCRLVLGMRLYELDDPSSPVMMSKDQETTLVDWTGLEERRRTFWMAYSLDRFISFHNSLPFTLNEQLIATRLPGPEEEFQAGQPVVTQYLPEVMAETKNDSVHPISSFSECVILATICGRAMAHRQKVAVEQLSIGSDVAVFEGFWTQHEWLHEMLNCRIQMLSVSPQVDPMLMFARIIAQTMVLFLHSVLESITWKTGDHLLAVIEYERLCVMAAHEVVHLIKLQGQLGYFKVHPLTPIPLLICTEFFAGHGYLNVGFDGMLQEVLSILMHQRHVQEANGLARSFSAIAMPTANQNLSAIPLGGSATRTSTASVDDRGPAKGKGNVVLVFGCQWLTFTATDFRQLRAAVLDNPEHHWMLDELCELASYYRAAAKEKYLPSLRNIRGVEELQELQRWFRCDDLSTAKFPLSYTQLAPLLMMTHFVQYSDYSKLTRRSRQQKESGERPNPVVEIVGFCIGFLSGVVVSASKTGHLKEFGSVAMRLAMLLGALGDVQEAEEEYTSLATGWKRPELERDLGGLLEKYPGVWQSYITVLYDENRATIMTPRRNVAALQQAMQSAGFSANPVEFNGRYHWLGHEKDLAPLFALCDSNPGLQLPDASDLILPPRANTTAEPVRSGPLHQLVLRTILAQTCFWHKTFAALYQKHLSNSNSIVVEFGPERCIPPTFLRRLPQRVIHFADVEIPATISRDHELTTRTPADTDIAIVGMACRVAGADDLSEFWDLLCSGQSQHREMPPERYANYETPWRPDARQRTWFGNFARDIDAFDHNFFKKSPREARSQDPQQRLILQVAYQALESAGYFSRPDSTKDIGCYIASCTVDYEHNVNCHPASAYAATGLLRSFLAGKLSHYFGWHGPSLCIDTACSGSTVALHHACRAILSGDCRAALVGGANAITSPLSYDNLAGASFLSPTGPCKPFDIKADGYCRGEGFAAIYIKRLSDALEHGDQVLATIAGTAVEQNSNCTPIVVPDASSLAHLFDKVTRRANLHPRDITVVEAHGTGTQVGDPAEYQSVRDVLGGPRRAGKLFLGSVKGLVGHTEGVSGIVSLCKVVLMIQNGYIPPQPGFHSLNQHIKNMPDDHVEINTSGKSWESGFRAALINNYGACGSNASMIITQGPQSGPKPEGIHSEGISLPFRLCAVDKSRLQAYAARLREHISSIPGKRKTLADLAFNITKQSNPGLEYQFISKAQSLVELDTILTGLEKGEDQYVVRARKPSRPVILCFGGQVGRNVGLNRSLFGSLSLLRHHLNSCDSALKAAGQESIYPGIFSTSPISDTVNLQTQLFALQYSCAQSWIDSGVDVTAVIGHSFGELTALCISGVLSLPDALTVVVRRAALIRDSWGQDAGAMLAVEGEKHHLDGYLKGSLATVACFNGPQSFTVAGPTSEVDLLQSRLERDLAFRIKRLDVTNAFHSSLVDPLIPALRGVTDGLSLSHPTIPIERATILEDEPISSSTIVADHLRQPVYFQRAVQRLAAHHGPSAWLEVGFNSTITSIVRKALHSNTAGHTFHETNITSTLPMKGLTDATIGLWNDNIPCAFWGYHSRQAREYIPVLLPPYQFEKSRHWMENKPLAVRNTRKLGEKAVDKGDPLFTFSGYEDSARRIAKYTIHTDNPRYVAAVSGHVAARTAPIAPASLLLDYAVEVLRTHSDAHGKIPRVFDVNSDLPMLLDLGREVWIELATETNNKNTWKLKFHSQDRRTGYSSRVVHCTARISMHAADDAMLKTEFARYARLLSHARCVDLLSDPEVDDILQGRNVYRSFAEIVEYSEPYRGVQKLVGKGNESAGRVVKSFSGETWADAFLCDSFSQCGGFWVNCMTDKLDEDIYIASGIEQWMRSPVYADVKTPRPDTWHVWARHQQSEACYTSDVFVFTPDGDLVEMFLGLRYSRIAKSLFIRLLGGSVRKTDNKSEEGIVKKDKSSTKDLVHRVRDVVAEFCAMKPSEVQDNSHLADAGVDSLMAMELARELEAAFNCNLAVEALIEAETFKDLVRAVQSALGETEDDASISSNTVTNSSEVVISERFMTPSDSATSVSDTVNLNLPYSDVLCAFRETKALTDEFLVKNKCSGRLLDFTPLLVKLCMVLTLEAFDELGTCIRSARAGDTFSRISFDAQHEPLVDYLYSRLTEAKLVGLDGMTVIRTNKPAPLESSSALLSKIESEYPEYSGASRLTFYTGSRLASVLRGDQDGLQLIFGTPEGQQLVSWMYGDEPHNVAGYKLMGEVIRRLVEKLSPSATGEGAPLKILEMGAGTGGGTKWFLPLLSSLAVPVEYTFSDISPAFLAQARRKFRGYSFVKYCVHDIEKVPAEELRGAYHIIIASNAVHATSNLRVSTGNMRQALRPDGMLMMLEMTRPVFAIDLVFGLFRGWWVFNDGRTHAITSEKRWKSDLHAAGYGYVDWTDGESDEVGVQRVIFATARAQPDHLSAASTDHKERLEAIERYVYESTAGFTAPMLSPSFATPFKPTSVLVTGATGSLGSHLVAHLTKLPNVHSVICLNREDQMDPQERQAKAFALRGISLTSTEKAKLVIMQSNTEKARLGLSMEQWSYLHDNVTHMIHNAWPMNGMKPLASFEGQFCVLRNLIDLATDIGAIQSGPVRFHFISSIGTVNGGGALEECTEVERVMRNGYNEAKYVCERVVQETLQKCPAIVQATIVRPGQITGSTETGYWNTSEHFPAIVKSSQTVGVFPALEGRMGWTPVNIAASTIVDLLLDEGLPAEIYHVDNPLSQEWATVVDMLAGELGVAKVPFKDWIKQVRQHGGSKENPAGVMVGWLKRNFERMSCHGPLDTCVARKHSRTLREMEKEGVVGADQVRRFMCSWKERGFLSF</sequence>
<dbReference type="PROSITE" id="PS00463">
    <property type="entry name" value="ZN2_CY6_FUNGAL_1"/>
    <property type="match status" value="1"/>
</dbReference>
<dbReference type="SMART" id="SM00825">
    <property type="entry name" value="PKS_KS"/>
    <property type="match status" value="1"/>
</dbReference>
<evidence type="ECO:0008006" key="21">
    <source>
        <dbReference type="Google" id="ProtNLM"/>
    </source>
</evidence>
<keyword evidence="10" id="KW-0539">Nucleus</keyword>
<dbReference type="InterPro" id="IPR014031">
    <property type="entry name" value="Ketoacyl_synth_C"/>
</dbReference>
<evidence type="ECO:0000256" key="4">
    <source>
        <dbReference type="ARBA" id="ARBA00022679"/>
    </source>
</evidence>
<feature type="region of interest" description="C-terminal hotdog fold" evidence="13">
    <location>
        <begin position="2028"/>
        <end position="2175"/>
    </location>
</feature>
<dbReference type="CDD" id="cd00067">
    <property type="entry name" value="GAL4"/>
    <property type="match status" value="1"/>
</dbReference>
<dbReference type="PROSITE" id="PS50048">
    <property type="entry name" value="ZN2_CY6_FUNGAL_2"/>
    <property type="match status" value="1"/>
</dbReference>
<dbReference type="InterPro" id="IPR032088">
    <property type="entry name" value="SAT"/>
</dbReference>
<dbReference type="PROSITE" id="PS52019">
    <property type="entry name" value="PKS_MFAS_DH"/>
    <property type="match status" value="1"/>
</dbReference>
<dbReference type="PROSITE" id="PS52004">
    <property type="entry name" value="KS3_2"/>
    <property type="match status" value="1"/>
</dbReference>
<dbReference type="OrthoDB" id="329835at2759"/>
<gene>
    <name evidence="19" type="ORF">ASPSYDRAFT_30056</name>
</gene>
<keyword evidence="20" id="KW-1185">Reference proteome</keyword>
<feature type="domain" description="PKS/mFAS DH" evidence="18">
    <location>
        <begin position="1869"/>
        <end position="2175"/>
    </location>
</feature>
<dbReference type="Pfam" id="PF16073">
    <property type="entry name" value="SAT"/>
    <property type="match status" value="1"/>
</dbReference>
<dbReference type="SUPFAM" id="SSF51735">
    <property type="entry name" value="NAD(P)-binding Rossmann-fold domains"/>
    <property type="match status" value="1"/>
</dbReference>
<dbReference type="GO" id="GO:0008270">
    <property type="term" value="F:zinc ion binding"/>
    <property type="evidence" value="ECO:0007669"/>
    <property type="project" value="InterPro"/>
</dbReference>
<dbReference type="InterPro" id="IPR009081">
    <property type="entry name" value="PP-bd_ACP"/>
</dbReference>
<keyword evidence="9" id="KW-0804">Transcription</keyword>
<keyword evidence="6" id="KW-0521">NADP</keyword>
<dbReference type="InterPro" id="IPR020806">
    <property type="entry name" value="PKS_PP-bd"/>
</dbReference>
<feature type="domain" description="Ketosynthase family 3 (KS3)" evidence="17">
    <location>
        <begin position="978"/>
        <end position="1395"/>
    </location>
</feature>
<feature type="region of interest" description="Disordered" evidence="14">
    <location>
        <begin position="1"/>
        <end position="22"/>
    </location>
</feature>
<dbReference type="GeneID" id="63760799"/>
<dbReference type="InterPro" id="IPR036291">
    <property type="entry name" value="NAD(P)-bd_dom_sf"/>
</dbReference>
<dbReference type="Pfam" id="PF02801">
    <property type="entry name" value="Ketoacyl-synt_C"/>
    <property type="match status" value="1"/>
</dbReference>
<dbReference type="Gene3D" id="3.40.50.720">
    <property type="entry name" value="NAD(P)-binding Rossmann-like Domain"/>
    <property type="match status" value="1"/>
</dbReference>
<dbReference type="Pfam" id="PF00698">
    <property type="entry name" value="Acyl_transf_1"/>
    <property type="match status" value="1"/>
</dbReference>
<dbReference type="Pfam" id="PF08242">
    <property type="entry name" value="Methyltransf_12"/>
    <property type="match status" value="1"/>
</dbReference>
<dbReference type="Pfam" id="PF04082">
    <property type="entry name" value="Fungal_trans"/>
    <property type="match status" value="1"/>
</dbReference>
<dbReference type="PANTHER" id="PTHR43775:SF14">
    <property type="entry name" value="ITERATIVE POLYKETIDE SYNTHASE AFOE-RELATED"/>
    <property type="match status" value="1"/>
</dbReference>
<dbReference type="InterPro" id="IPR016035">
    <property type="entry name" value="Acyl_Trfase/lysoPLipase"/>
</dbReference>
<evidence type="ECO:0000256" key="13">
    <source>
        <dbReference type="PROSITE-ProRule" id="PRU01363"/>
    </source>
</evidence>
<dbReference type="Pfam" id="PF00550">
    <property type="entry name" value="PP-binding"/>
    <property type="match status" value="1"/>
</dbReference>
<dbReference type="EMBL" id="KV878584">
    <property type="protein sequence ID" value="OJJ61573.1"/>
    <property type="molecule type" value="Genomic_DNA"/>
</dbReference>
<evidence type="ECO:0000256" key="11">
    <source>
        <dbReference type="ARBA" id="ARBA00023268"/>
    </source>
</evidence>
<dbReference type="Pfam" id="PF00109">
    <property type="entry name" value="ketoacyl-synt"/>
    <property type="match status" value="1"/>
</dbReference>
<evidence type="ECO:0000256" key="7">
    <source>
        <dbReference type="ARBA" id="ARBA00023015"/>
    </source>
</evidence>
<dbReference type="InterPro" id="IPR036736">
    <property type="entry name" value="ACP-like_sf"/>
</dbReference>
<dbReference type="GO" id="GO:0031177">
    <property type="term" value="F:phosphopantetheine binding"/>
    <property type="evidence" value="ECO:0007669"/>
    <property type="project" value="InterPro"/>
</dbReference>
<dbReference type="STRING" id="1036612.A0A1L9TQJ7"/>
<evidence type="ECO:0000256" key="8">
    <source>
        <dbReference type="ARBA" id="ARBA00023125"/>
    </source>
</evidence>
<dbReference type="PROSITE" id="PS50075">
    <property type="entry name" value="CARRIER"/>
    <property type="match status" value="1"/>
</dbReference>
<comment type="pathway">
    <text evidence="1">Secondary metabolite biosynthesis.</text>
</comment>
<dbReference type="InterPro" id="IPR016039">
    <property type="entry name" value="Thiolase-like"/>
</dbReference>
<evidence type="ECO:0000256" key="3">
    <source>
        <dbReference type="ARBA" id="ARBA00022553"/>
    </source>
</evidence>
<name>A0A1L9TQJ7_9EURO</name>
<dbReference type="Pfam" id="PF18558">
    <property type="entry name" value="HTH_51"/>
    <property type="match status" value="1"/>
</dbReference>
<dbReference type="InterPro" id="IPR014030">
    <property type="entry name" value="Ketoacyl_synth_N"/>
</dbReference>
<dbReference type="InterPro" id="IPR029063">
    <property type="entry name" value="SAM-dependent_MTases_sf"/>
</dbReference>
<evidence type="ECO:0000256" key="2">
    <source>
        <dbReference type="ARBA" id="ARBA00022450"/>
    </source>
</evidence>
<dbReference type="PANTHER" id="PTHR43775">
    <property type="entry name" value="FATTY ACID SYNTHASE"/>
    <property type="match status" value="1"/>
</dbReference>
<dbReference type="Gene3D" id="4.10.240.10">
    <property type="entry name" value="Zn(2)-C6 fungal-type DNA-binding domain"/>
    <property type="match status" value="1"/>
</dbReference>
<keyword evidence="4" id="KW-0808">Transferase</keyword>
<keyword evidence="5" id="KW-0479">Metal-binding</keyword>
<dbReference type="InterPro" id="IPR016036">
    <property type="entry name" value="Malonyl_transacylase_ACP-bd"/>
</dbReference>
<dbReference type="InterPro" id="IPR014043">
    <property type="entry name" value="Acyl_transferase_dom"/>
</dbReference>
<evidence type="ECO:0000259" key="15">
    <source>
        <dbReference type="PROSITE" id="PS50048"/>
    </source>
</evidence>
<dbReference type="InterPro" id="IPR007219">
    <property type="entry name" value="XnlR_reg_dom"/>
</dbReference>
<dbReference type="CDD" id="cd02440">
    <property type="entry name" value="AdoMet_MTases"/>
    <property type="match status" value="1"/>
</dbReference>
<feature type="region of interest" description="Disordered" evidence="14">
    <location>
        <begin position="123"/>
        <end position="157"/>
    </location>
</feature>
<dbReference type="Pfam" id="PF07993">
    <property type="entry name" value="NAD_binding_4"/>
    <property type="match status" value="1"/>
</dbReference>
<dbReference type="Gene3D" id="3.10.129.110">
    <property type="entry name" value="Polyketide synthase dehydratase"/>
    <property type="match status" value="1"/>
</dbReference>
<evidence type="ECO:0000313" key="20">
    <source>
        <dbReference type="Proteomes" id="UP000184356"/>
    </source>
</evidence>
<accession>A0A1L9TQJ7</accession>
<evidence type="ECO:0000256" key="1">
    <source>
        <dbReference type="ARBA" id="ARBA00005179"/>
    </source>
</evidence>
<feature type="compositionally biased region" description="Basic and acidic residues" evidence="14">
    <location>
        <begin position="124"/>
        <end position="137"/>
    </location>
</feature>
<dbReference type="InterPro" id="IPR001138">
    <property type="entry name" value="Zn2Cys6_DnaBD"/>
</dbReference>
<evidence type="ECO:0000256" key="9">
    <source>
        <dbReference type="ARBA" id="ARBA00023163"/>
    </source>
</evidence>
<dbReference type="SUPFAM" id="SSF57701">
    <property type="entry name" value="Zn2/Cys6 DNA-binding domain"/>
    <property type="match status" value="1"/>
</dbReference>
<dbReference type="SMART" id="SM00066">
    <property type="entry name" value="GAL4"/>
    <property type="match status" value="1"/>
</dbReference>
<reference evidence="20" key="1">
    <citation type="journal article" date="2017" name="Genome Biol.">
        <title>Comparative genomics reveals high biological diversity and specific adaptations in the industrially and medically important fungal genus Aspergillus.</title>
        <authorList>
            <person name="de Vries R.P."/>
            <person name="Riley R."/>
            <person name="Wiebenga A."/>
            <person name="Aguilar-Osorio G."/>
            <person name="Amillis S."/>
            <person name="Uchima C.A."/>
            <person name="Anderluh G."/>
            <person name="Asadollahi M."/>
            <person name="Askin M."/>
            <person name="Barry K."/>
            <person name="Battaglia E."/>
            <person name="Bayram O."/>
            <person name="Benocci T."/>
            <person name="Braus-Stromeyer S.A."/>
            <person name="Caldana C."/>
            <person name="Canovas D."/>
            <person name="Cerqueira G.C."/>
            <person name="Chen F."/>
            <person name="Chen W."/>
            <person name="Choi C."/>
            <person name="Clum A."/>
            <person name="Dos Santos R.A."/>
            <person name="Damasio A.R."/>
            <person name="Diallinas G."/>
            <person name="Emri T."/>
            <person name="Fekete E."/>
            <person name="Flipphi M."/>
            <person name="Freyberg S."/>
            <person name="Gallo A."/>
            <person name="Gournas C."/>
            <person name="Habgood R."/>
            <person name="Hainaut M."/>
            <person name="Harispe M.L."/>
            <person name="Henrissat B."/>
            <person name="Hilden K.S."/>
            <person name="Hope R."/>
            <person name="Hossain A."/>
            <person name="Karabika E."/>
            <person name="Karaffa L."/>
            <person name="Karanyi Z."/>
            <person name="Krasevec N."/>
            <person name="Kuo A."/>
            <person name="Kusch H."/>
            <person name="LaButti K."/>
            <person name="Lagendijk E.L."/>
            <person name="Lapidus A."/>
            <person name="Levasseur A."/>
            <person name="Lindquist E."/>
            <person name="Lipzen A."/>
            <person name="Logrieco A.F."/>
            <person name="MacCabe A."/>
            <person name="Maekelae M.R."/>
            <person name="Malavazi I."/>
            <person name="Melin P."/>
            <person name="Meyer V."/>
            <person name="Mielnichuk N."/>
            <person name="Miskei M."/>
            <person name="Molnar A.P."/>
            <person name="Mule G."/>
            <person name="Ngan C.Y."/>
            <person name="Orejas M."/>
            <person name="Orosz E."/>
            <person name="Ouedraogo J.P."/>
            <person name="Overkamp K.M."/>
            <person name="Park H.-S."/>
            <person name="Perrone G."/>
            <person name="Piumi F."/>
            <person name="Punt P.J."/>
            <person name="Ram A.F."/>
            <person name="Ramon A."/>
            <person name="Rauscher S."/>
            <person name="Record E."/>
            <person name="Riano-Pachon D.M."/>
            <person name="Robert V."/>
            <person name="Roehrig J."/>
            <person name="Ruller R."/>
            <person name="Salamov A."/>
            <person name="Salih N.S."/>
            <person name="Samson R.A."/>
            <person name="Sandor E."/>
            <person name="Sanguinetti M."/>
            <person name="Schuetze T."/>
            <person name="Sepcic K."/>
            <person name="Shelest E."/>
            <person name="Sherlock G."/>
            <person name="Sophianopoulou V."/>
            <person name="Squina F.M."/>
            <person name="Sun H."/>
            <person name="Susca A."/>
            <person name="Todd R.B."/>
            <person name="Tsang A."/>
            <person name="Unkles S.E."/>
            <person name="van de Wiele N."/>
            <person name="van Rossen-Uffink D."/>
            <person name="Oliveira J.V."/>
            <person name="Vesth T.C."/>
            <person name="Visser J."/>
            <person name="Yu J.-H."/>
            <person name="Zhou M."/>
            <person name="Andersen M.R."/>
            <person name="Archer D.B."/>
            <person name="Baker S.E."/>
            <person name="Benoit I."/>
            <person name="Brakhage A.A."/>
            <person name="Braus G.H."/>
            <person name="Fischer R."/>
            <person name="Frisvad J.C."/>
            <person name="Goldman G.H."/>
            <person name="Houbraken J."/>
            <person name="Oakley B."/>
            <person name="Pocsi I."/>
            <person name="Scazzocchio C."/>
            <person name="Seiboth B."/>
            <person name="vanKuyk P.A."/>
            <person name="Wortman J."/>
            <person name="Dyer P.S."/>
            <person name="Grigoriev I.V."/>
        </authorList>
    </citation>
    <scope>NUCLEOTIDE SEQUENCE [LARGE SCALE GENOMIC DNA]</scope>
    <source>
        <strain evidence="20">CBS 593.65</strain>
    </source>
</reference>
<evidence type="ECO:0000256" key="12">
    <source>
        <dbReference type="ARBA" id="ARBA00023315"/>
    </source>
</evidence>
<dbReference type="InterPro" id="IPR041068">
    <property type="entry name" value="HTH_51"/>
</dbReference>
<dbReference type="Gene3D" id="3.40.366.10">
    <property type="entry name" value="Malonyl-Coenzyme A Acyl Carrier Protein, domain 2"/>
    <property type="match status" value="2"/>
</dbReference>
<keyword evidence="3" id="KW-0597">Phosphoprotein</keyword>
<feature type="active site" description="Proton acceptor; for dehydratase activity" evidence="13">
    <location>
        <position position="1903"/>
    </location>
</feature>
<dbReference type="Gene3D" id="3.40.47.10">
    <property type="match status" value="1"/>
</dbReference>
<dbReference type="Proteomes" id="UP000184356">
    <property type="component" value="Unassembled WGS sequence"/>
</dbReference>
<dbReference type="GO" id="GO:0003677">
    <property type="term" value="F:DNA binding"/>
    <property type="evidence" value="ECO:0007669"/>
    <property type="project" value="UniProtKB-KW"/>
</dbReference>
<proteinExistence type="predicted"/>
<evidence type="ECO:0000259" key="17">
    <source>
        <dbReference type="PROSITE" id="PS52004"/>
    </source>
</evidence>
<dbReference type="GO" id="GO:0006351">
    <property type="term" value="P:DNA-templated transcription"/>
    <property type="evidence" value="ECO:0007669"/>
    <property type="project" value="InterPro"/>
</dbReference>
<dbReference type="InterPro" id="IPR001227">
    <property type="entry name" value="Ac_transferase_dom_sf"/>
</dbReference>
<dbReference type="SMART" id="SM00823">
    <property type="entry name" value="PKS_PP"/>
    <property type="match status" value="1"/>
</dbReference>
<protein>
    <recommendedName>
        <fullName evidence="21">Zn(2)-C6 fungal-type domain-containing protein</fullName>
    </recommendedName>
</protein>
<feature type="domain" description="Zn(2)-C6 fungal-type" evidence="15">
    <location>
        <begin position="23"/>
        <end position="53"/>
    </location>
</feature>
<dbReference type="InterPro" id="IPR013120">
    <property type="entry name" value="FAR_NAD-bd"/>
</dbReference>
<dbReference type="Gene3D" id="3.30.70.3290">
    <property type="match status" value="1"/>
</dbReference>
<dbReference type="SMART" id="SM00906">
    <property type="entry name" value="Fungal_trans"/>
    <property type="match status" value="1"/>
</dbReference>
<dbReference type="SUPFAM" id="SSF47336">
    <property type="entry name" value="ACP-like"/>
    <property type="match status" value="1"/>
</dbReference>
<evidence type="ECO:0000256" key="14">
    <source>
        <dbReference type="SAM" id="MobiDB-lite"/>
    </source>
</evidence>
<dbReference type="Pfam" id="PF00172">
    <property type="entry name" value="Zn_clus"/>
    <property type="match status" value="1"/>
</dbReference>
<evidence type="ECO:0000313" key="19">
    <source>
        <dbReference type="EMBL" id="OJJ61573.1"/>
    </source>
</evidence>
<dbReference type="InterPro" id="IPR006162">
    <property type="entry name" value="Ppantetheine_attach_site"/>
</dbReference>
<dbReference type="InterPro" id="IPR036864">
    <property type="entry name" value="Zn2-C6_fun-type_DNA-bd_sf"/>
</dbReference>